<dbReference type="InterPro" id="IPR000878">
    <property type="entry name" value="4pyrrol_Mease"/>
</dbReference>
<name>U5DMQ7_9CHRO</name>
<dbReference type="PATRIC" id="fig|582515.4.peg.2809"/>
<evidence type="ECO:0000256" key="7">
    <source>
        <dbReference type="PIRNR" id="PIRNR036427"/>
    </source>
</evidence>
<dbReference type="Pfam" id="PF00590">
    <property type="entry name" value="TP_methylase"/>
    <property type="match status" value="1"/>
</dbReference>
<evidence type="ECO:0000256" key="4">
    <source>
        <dbReference type="ARBA" id="ARBA00022603"/>
    </source>
</evidence>
<evidence type="ECO:0000256" key="5">
    <source>
        <dbReference type="ARBA" id="ARBA00022679"/>
    </source>
</evidence>
<dbReference type="eggNOG" id="COG2243">
    <property type="taxonomic scope" value="Bacteria"/>
</dbReference>
<comment type="pathway">
    <text evidence="1">Cofactor biosynthesis; adenosylcobalamin biosynthesis.</text>
</comment>
<evidence type="ECO:0000256" key="2">
    <source>
        <dbReference type="ARBA" id="ARBA00005879"/>
    </source>
</evidence>
<protein>
    <submittedName>
        <fullName evidence="9">Precorrin-2 C20-methyltransferase</fullName>
        <ecNumber evidence="9">2.1.1.130</ecNumber>
        <ecNumber evidence="9">2.1.1.151</ecNumber>
    </submittedName>
</protein>
<dbReference type="SUPFAM" id="SSF53790">
    <property type="entry name" value="Tetrapyrrole methylase"/>
    <property type="match status" value="1"/>
</dbReference>
<dbReference type="EMBL" id="ASSJ01000060">
    <property type="protein sequence ID" value="ERN40985.1"/>
    <property type="molecule type" value="Genomic_DNA"/>
</dbReference>
<dbReference type="InterPro" id="IPR014776">
    <property type="entry name" value="4pyrrole_Mease_sub2"/>
</dbReference>
<dbReference type="InterPro" id="IPR014777">
    <property type="entry name" value="4pyrrole_Mease_sub1"/>
</dbReference>
<dbReference type="PANTHER" id="PTHR43467:SF2">
    <property type="entry name" value="COBALT-PRECORRIN-2 C(20)-METHYLTRANSFERASE"/>
    <property type="match status" value="1"/>
</dbReference>
<accession>U5DMQ7</accession>
<dbReference type="InterPro" id="IPR035996">
    <property type="entry name" value="4pyrrol_Methylase_sf"/>
</dbReference>
<dbReference type="GO" id="GO:0032259">
    <property type="term" value="P:methylation"/>
    <property type="evidence" value="ECO:0007669"/>
    <property type="project" value="UniProtKB-KW"/>
</dbReference>
<dbReference type="NCBIfam" id="NF004614">
    <property type="entry name" value="PRK05948.1"/>
    <property type="match status" value="1"/>
</dbReference>
<dbReference type="PANTHER" id="PTHR43467">
    <property type="entry name" value="COBALT-PRECORRIN-2 C(20)-METHYLTRANSFERASE"/>
    <property type="match status" value="1"/>
</dbReference>
<dbReference type="GO" id="GO:0009236">
    <property type="term" value="P:cobalamin biosynthetic process"/>
    <property type="evidence" value="ECO:0007669"/>
    <property type="project" value="UniProtKB-UniRule"/>
</dbReference>
<dbReference type="UniPathway" id="UPA00148"/>
<keyword evidence="4 9" id="KW-0489">Methyltransferase</keyword>
<comment type="similarity">
    <text evidence="2 7">Belongs to the precorrin methyltransferase family.</text>
</comment>
<reference evidence="9 10" key="1">
    <citation type="submission" date="2013-05" db="EMBL/GenBank/DDBJ databases">
        <title>Draft genome sequence of Rubidibacter lacunae KORDI 51-2.</title>
        <authorList>
            <person name="Choi D.H."/>
            <person name="Noh J.H."/>
            <person name="Kwon K.-K."/>
            <person name="Lee J.-H."/>
            <person name="Ryu J.-Y."/>
        </authorList>
    </citation>
    <scope>NUCLEOTIDE SEQUENCE [LARGE SCALE GENOMIC DNA]</scope>
    <source>
        <strain evidence="9 10">KORDI 51-2</strain>
    </source>
</reference>
<keyword evidence="10" id="KW-1185">Reference proteome</keyword>
<proteinExistence type="inferred from homology"/>
<feature type="domain" description="Tetrapyrrole methylase" evidence="8">
    <location>
        <begin position="22"/>
        <end position="229"/>
    </location>
</feature>
<comment type="caution">
    <text evidence="9">The sequence shown here is derived from an EMBL/GenBank/DDBJ whole genome shotgun (WGS) entry which is preliminary data.</text>
</comment>
<sequence length="260" mass="28336">MMAVDVAGDSERQLGTLQSGILYGVSVGPGDPELIAIKGVRILQQADVVAYPSGRDGEPGLAERIVAPWLQPKQIRLPLYFSFARVPDIQQQAWTAASDCVWEHLKSGRSVAFACEGDAGFYGTFAYLSQTLRLRYPEARIEVVPGVISPIAAAAALGIPLVARDRKLAVLPALYAVGELEQALDWADAVVLLKVSSSYVQVWDILQSRDLLASSWVVVRATQPGQEILADLRDRRDLKLPYFSLLVVQTRSPIGLHTSQ</sequence>
<dbReference type="InterPro" id="IPR012382">
    <property type="entry name" value="CobI/CbiL"/>
</dbReference>
<evidence type="ECO:0000313" key="9">
    <source>
        <dbReference type="EMBL" id="ERN40985.1"/>
    </source>
</evidence>
<dbReference type="InParanoid" id="U5DMQ7"/>
<dbReference type="GO" id="GO:0043781">
    <property type="term" value="F:cobalt-factor II C20-methyltransferase activity"/>
    <property type="evidence" value="ECO:0007669"/>
    <property type="project" value="UniProtKB-EC"/>
</dbReference>
<organism evidence="9 10">
    <name type="scientific">Rubidibacter lacunae KORDI 51-2</name>
    <dbReference type="NCBI Taxonomy" id="582515"/>
    <lineage>
        <taxon>Bacteria</taxon>
        <taxon>Bacillati</taxon>
        <taxon>Cyanobacteriota</taxon>
        <taxon>Cyanophyceae</taxon>
        <taxon>Oscillatoriophycideae</taxon>
        <taxon>Chroococcales</taxon>
        <taxon>Aphanothecaceae</taxon>
        <taxon>Rubidibacter</taxon>
    </lineage>
</organism>
<keyword evidence="3" id="KW-0169">Cobalamin biosynthesis</keyword>
<gene>
    <name evidence="9" type="ORF">KR51_00024910</name>
</gene>
<dbReference type="EC" id="2.1.1.130" evidence="9"/>
<dbReference type="NCBIfam" id="TIGR01467">
    <property type="entry name" value="cobI_cbiL"/>
    <property type="match status" value="1"/>
</dbReference>
<dbReference type="InterPro" id="IPR006364">
    <property type="entry name" value="CobI/CbiL/CobIJ_dom"/>
</dbReference>
<dbReference type="STRING" id="582515.KR51_00024910"/>
<keyword evidence="6" id="KW-0949">S-adenosyl-L-methionine</keyword>
<dbReference type="Gene3D" id="3.40.1010.10">
    <property type="entry name" value="Cobalt-precorrin-4 Transmethylase, Domain 1"/>
    <property type="match status" value="1"/>
</dbReference>
<dbReference type="EC" id="2.1.1.151" evidence="9"/>
<dbReference type="Gene3D" id="3.30.950.10">
    <property type="entry name" value="Methyltransferase, Cobalt-precorrin-4 Transmethylase, Domain 2"/>
    <property type="match status" value="1"/>
</dbReference>
<evidence type="ECO:0000256" key="6">
    <source>
        <dbReference type="ARBA" id="ARBA00022691"/>
    </source>
</evidence>
<dbReference type="Proteomes" id="UP000016960">
    <property type="component" value="Unassembled WGS sequence"/>
</dbReference>
<dbReference type="GO" id="GO:0030788">
    <property type="term" value="F:precorrin-2 C20-methyltransferase activity"/>
    <property type="evidence" value="ECO:0007669"/>
    <property type="project" value="UniProtKB-EC"/>
</dbReference>
<evidence type="ECO:0000256" key="3">
    <source>
        <dbReference type="ARBA" id="ARBA00022573"/>
    </source>
</evidence>
<keyword evidence="5 9" id="KW-0808">Transferase</keyword>
<dbReference type="PIRSF" id="PIRSF036427">
    <property type="entry name" value="Precrrn-2_mtase"/>
    <property type="match status" value="1"/>
</dbReference>
<evidence type="ECO:0000259" key="8">
    <source>
        <dbReference type="Pfam" id="PF00590"/>
    </source>
</evidence>
<evidence type="ECO:0000313" key="10">
    <source>
        <dbReference type="Proteomes" id="UP000016960"/>
    </source>
</evidence>
<evidence type="ECO:0000256" key="1">
    <source>
        <dbReference type="ARBA" id="ARBA00004953"/>
    </source>
</evidence>
<dbReference type="CDD" id="cd11645">
    <property type="entry name" value="Precorrin_2_C20_MT"/>
    <property type="match status" value="1"/>
</dbReference>
<dbReference type="AlphaFoldDB" id="U5DMQ7"/>